<dbReference type="InterPro" id="IPR036390">
    <property type="entry name" value="WH_DNA-bd_sf"/>
</dbReference>
<dbReference type="GO" id="GO:0003700">
    <property type="term" value="F:DNA-binding transcription factor activity"/>
    <property type="evidence" value="ECO:0007669"/>
    <property type="project" value="TreeGrafter"/>
</dbReference>
<dbReference type="PANTHER" id="PTHR30136:SF39">
    <property type="entry name" value="TRANSCRIPTIONAL REGULATORY PROTEIN"/>
    <property type="match status" value="1"/>
</dbReference>
<evidence type="ECO:0000259" key="5">
    <source>
        <dbReference type="PROSITE" id="PS51078"/>
    </source>
</evidence>
<sequence length="297" mass="32262">MGQSPADEIPPQGNAATASVVSIERDGSQSIDRAMALLNLVSAQSRVGTPLRELVAQSGLKQPTVHRLLGALTRARLIEQDPQSKRYHLGIESYVLGTLAAERFGTHRVAVGSVVRLAHQSEDTAFLTVRRGDYAVCLHREEGTYPVRAQVLTIGDCHPLGVGAGAIALLAALNDDEVEQTLSANAASYREHYPSITPEGLWELVRETRERGYSTHRGLVHPGSWGLGIVFRDESGAPSGALSIGAIESRMGEDRQQKLVRMLQSEVRNIELRLKQRIEAHATDASVTAVRAARRTK</sequence>
<dbReference type="InterPro" id="IPR005471">
    <property type="entry name" value="Tscrpt_reg_IclR_N"/>
</dbReference>
<dbReference type="AlphaFoldDB" id="A0A5E4U708"/>
<evidence type="ECO:0000256" key="2">
    <source>
        <dbReference type="ARBA" id="ARBA00023125"/>
    </source>
</evidence>
<dbReference type="InterPro" id="IPR014757">
    <property type="entry name" value="Tscrpt_reg_IclR_C"/>
</dbReference>
<organism evidence="6 7">
    <name type="scientific">Pandoraea terrigena</name>
    <dbReference type="NCBI Taxonomy" id="2508292"/>
    <lineage>
        <taxon>Bacteria</taxon>
        <taxon>Pseudomonadati</taxon>
        <taxon>Pseudomonadota</taxon>
        <taxon>Betaproteobacteria</taxon>
        <taxon>Burkholderiales</taxon>
        <taxon>Burkholderiaceae</taxon>
        <taxon>Pandoraea</taxon>
    </lineage>
</organism>
<evidence type="ECO:0000313" key="7">
    <source>
        <dbReference type="Proteomes" id="UP000334380"/>
    </source>
</evidence>
<feature type="domain" description="IclR-ED" evidence="5">
    <location>
        <begin position="92"/>
        <end position="276"/>
    </location>
</feature>
<dbReference type="GO" id="GO:0003677">
    <property type="term" value="F:DNA binding"/>
    <property type="evidence" value="ECO:0007669"/>
    <property type="project" value="UniProtKB-KW"/>
</dbReference>
<dbReference type="Pfam" id="PF09339">
    <property type="entry name" value="HTH_IclR"/>
    <property type="match status" value="1"/>
</dbReference>
<proteinExistence type="predicted"/>
<accession>A0A5E4U708</accession>
<dbReference type="InterPro" id="IPR029016">
    <property type="entry name" value="GAF-like_dom_sf"/>
</dbReference>
<dbReference type="InterPro" id="IPR036388">
    <property type="entry name" value="WH-like_DNA-bd_sf"/>
</dbReference>
<keyword evidence="1" id="KW-0805">Transcription regulation</keyword>
<name>A0A5E4U708_9BURK</name>
<keyword evidence="2" id="KW-0238">DNA-binding</keyword>
<reference evidence="6 7" key="1">
    <citation type="submission" date="2019-08" db="EMBL/GenBank/DDBJ databases">
        <authorList>
            <person name="Peeters C."/>
        </authorList>
    </citation>
    <scope>NUCLEOTIDE SEQUENCE [LARGE SCALE GENOMIC DNA]</scope>
    <source>
        <strain evidence="6 7">LMG 31013</strain>
    </source>
</reference>
<keyword evidence="7" id="KW-1185">Reference proteome</keyword>
<dbReference type="Gene3D" id="3.30.450.40">
    <property type="match status" value="1"/>
</dbReference>
<evidence type="ECO:0000256" key="1">
    <source>
        <dbReference type="ARBA" id="ARBA00023015"/>
    </source>
</evidence>
<feature type="domain" description="HTH iclR-type" evidence="4">
    <location>
        <begin position="28"/>
        <end position="91"/>
    </location>
</feature>
<dbReference type="PROSITE" id="PS51078">
    <property type="entry name" value="ICLR_ED"/>
    <property type="match status" value="1"/>
</dbReference>
<evidence type="ECO:0000256" key="3">
    <source>
        <dbReference type="ARBA" id="ARBA00023163"/>
    </source>
</evidence>
<dbReference type="OrthoDB" id="9807558at2"/>
<dbReference type="Proteomes" id="UP000334380">
    <property type="component" value="Unassembled WGS sequence"/>
</dbReference>
<dbReference type="GO" id="GO:0045892">
    <property type="term" value="P:negative regulation of DNA-templated transcription"/>
    <property type="evidence" value="ECO:0007669"/>
    <property type="project" value="TreeGrafter"/>
</dbReference>
<dbReference type="Pfam" id="PF01614">
    <property type="entry name" value="IclR_C"/>
    <property type="match status" value="1"/>
</dbReference>
<evidence type="ECO:0000313" key="6">
    <source>
        <dbReference type="EMBL" id="VVD95805.1"/>
    </source>
</evidence>
<evidence type="ECO:0000259" key="4">
    <source>
        <dbReference type="PROSITE" id="PS51077"/>
    </source>
</evidence>
<dbReference type="SUPFAM" id="SSF55781">
    <property type="entry name" value="GAF domain-like"/>
    <property type="match status" value="1"/>
</dbReference>
<protein>
    <submittedName>
        <fullName evidence="6">HTH-type transcriptional regulator KipR</fullName>
    </submittedName>
</protein>
<dbReference type="SUPFAM" id="SSF46785">
    <property type="entry name" value="Winged helix' DNA-binding domain"/>
    <property type="match status" value="1"/>
</dbReference>
<keyword evidence="3" id="KW-0804">Transcription</keyword>
<dbReference type="EMBL" id="CABPRU010000003">
    <property type="protein sequence ID" value="VVD95805.1"/>
    <property type="molecule type" value="Genomic_DNA"/>
</dbReference>
<gene>
    <name evidence="6" type="primary">kipR_1</name>
    <name evidence="6" type="ORF">PTE31013_01878</name>
</gene>
<dbReference type="InterPro" id="IPR050707">
    <property type="entry name" value="HTH_MetabolicPath_Reg"/>
</dbReference>
<dbReference type="PROSITE" id="PS51077">
    <property type="entry name" value="HTH_ICLR"/>
    <property type="match status" value="1"/>
</dbReference>
<dbReference type="PANTHER" id="PTHR30136">
    <property type="entry name" value="HELIX-TURN-HELIX TRANSCRIPTIONAL REGULATOR, ICLR FAMILY"/>
    <property type="match status" value="1"/>
</dbReference>
<dbReference type="RefSeq" id="WP_150612531.1">
    <property type="nucleotide sequence ID" value="NZ_CABPRU010000003.1"/>
</dbReference>
<dbReference type="Gene3D" id="1.10.10.10">
    <property type="entry name" value="Winged helix-like DNA-binding domain superfamily/Winged helix DNA-binding domain"/>
    <property type="match status" value="1"/>
</dbReference>
<dbReference type="SMART" id="SM00346">
    <property type="entry name" value="HTH_ICLR"/>
    <property type="match status" value="1"/>
</dbReference>